<dbReference type="OrthoDB" id="9806939at2"/>
<feature type="signal peptide" evidence="6">
    <location>
        <begin position="1"/>
        <end position="20"/>
    </location>
</feature>
<dbReference type="FunFam" id="2.40.30.170:FF:000010">
    <property type="entry name" value="Efflux RND transporter periplasmic adaptor subunit"/>
    <property type="match status" value="1"/>
</dbReference>
<dbReference type="Pfam" id="PF25954">
    <property type="entry name" value="Beta-barrel_RND_2"/>
    <property type="match status" value="1"/>
</dbReference>
<comment type="similarity">
    <text evidence="1">Belongs to the membrane fusion protein (MFP) (TC 8.A.1) family.</text>
</comment>
<gene>
    <name evidence="10" type="ORF">F1189_01300</name>
</gene>
<dbReference type="Pfam" id="PF25975">
    <property type="entry name" value="CzcB_C"/>
    <property type="match status" value="1"/>
</dbReference>
<dbReference type="RefSeq" id="WP_150038695.1">
    <property type="nucleotide sequence ID" value="NZ_OW485601.1"/>
</dbReference>
<protein>
    <submittedName>
        <fullName evidence="10">Efflux RND transporter periplasmic adaptor subunit</fullName>
    </submittedName>
</protein>
<dbReference type="Pfam" id="PF25919">
    <property type="entry name" value="BSH_CusB"/>
    <property type="match status" value="1"/>
</dbReference>
<dbReference type="GO" id="GO:0022857">
    <property type="term" value="F:transmembrane transporter activity"/>
    <property type="evidence" value="ECO:0007669"/>
    <property type="project" value="InterPro"/>
</dbReference>
<dbReference type="PANTHER" id="PTHR30097:SF15">
    <property type="entry name" value="CATION EFFLUX SYSTEM PROTEIN CUSB"/>
    <property type="match status" value="1"/>
</dbReference>
<evidence type="ECO:0000256" key="4">
    <source>
        <dbReference type="ARBA" id="ARBA00023065"/>
    </source>
</evidence>
<proteinExistence type="inferred from homology"/>
<dbReference type="GO" id="GO:0060003">
    <property type="term" value="P:copper ion export"/>
    <property type="evidence" value="ECO:0007669"/>
    <property type="project" value="TreeGrafter"/>
</dbReference>
<evidence type="ECO:0000259" key="8">
    <source>
        <dbReference type="Pfam" id="PF25954"/>
    </source>
</evidence>
<dbReference type="Gene3D" id="2.40.420.20">
    <property type="match status" value="1"/>
</dbReference>
<evidence type="ECO:0000256" key="3">
    <source>
        <dbReference type="ARBA" id="ARBA00022729"/>
    </source>
</evidence>
<dbReference type="SUPFAM" id="SSF111369">
    <property type="entry name" value="HlyD-like secretion proteins"/>
    <property type="match status" value="1"/>
</dbReference>
<evidence type="ECO:0000256" key="5">
    <source>
        <dbReference type="SAM" id="MobiDB-lite"/>
    </source>
</evidence>
<evidence type="ECO:0000256" key="1">
    <source>
        <dbReference type="ARBA" id="ARBA00009477"/>
    </source>
</evidence>
<dbReference type="FunFam" id="2.40.420.20:FF:000003">
    <property type="entry name" value="Cation efflux system protein cusB"/>
    <property type="match status" value="1"/>
</dbReference>
<evidence type="ECO:0000313" key="11">
    <source>
        <dbReference type="Proteomes" id="UP000325255"/>
    </source>
</evidence>
<dbReference type="EMBL" id="VWPK01000002">
    <property type="protein sequence ID" value="KAA5614261.1"/>
    <property type="molecule type" value="Genomic_DNA"/>
</dbReference>
<keyword evidence="4" id="KW-0406">Ion transport</keyword>
<dbReference type="InterPro" id="IPR006143">
    <property type="entry name" value="RND_pump_MFP"/>
</dbReference>
<feature type="domain" description="CusB-like beta-barrel" evidence="8">
    <location>
        <begin position="284"/>
        <end position="358"/>
    </location>
</feature>
<dbReference type="Proteomes" id="UP000325255">
    <property type="component" value="Unassembled WGS sequence"/>
</dbReference>
<evidence type="ECO:0000259" key="7">
    <source>
        <dbReference type="Pfam" id="PF25919"/>
    </source>
</evidence>
<evidence type="ECO:0000256" key="2">
    <source>
        <dbReference type="ARBA" id="ARBA00022448"/>
    </source>
</evidence>
<dbReference type="InterPro" id="IPR058792">
    <property type="entry name" value="Beta-barrel_RND_2"/>
</dbReference>
<feature type="domain" description="CusB-like barrel-sandwich hybrid" evidence="7">
    <location>
        <begin position="164"/>
        <end position="278"/>
    </location>
</feature>
<feature type="domain" description="CzcB-like C-terminal circularly permuted SH3-like" evidence="9">
    <location>
        <begin position="370"/>
        <end position="429"/>
    </location>
</feature>
<keyword evidence="3 6" id="KW-0732">Signal</keyword>
<evidence type="ECO:0000256" key="6">
    <source>
        <dbReference type="SAM" id="SignalP"/>
    </source>
</evidence>
<accession>A0A5M6J165</accession>
<dbReference type="GO" id="GO:0030288">
    <property type="term" value="C:outer membrane-bounded periplasmic space"/>
    <property type="evidence" value="ECO:0007669"/>
    <property type="project" value="TreeGrafter"/>
</dbReference>
<reference evidence="10 11" key="1">
    <citation type="submission" date="2019-09" db="EMBL/GenBank/DDBJ databases">
        <title>Genome sequence of Rhodovastum atsumiense, a diverse member of the Acetobacteraceae family of non-sulfur purple photosynthetic bacteria.</title>
        <authorList>
            <person name="Meyer T."/>
            <person name="Kyndt J."/>
        </authorList>
    </citation>
    <scope>NUCLEOTIDE SEQUENCE [LARGE SCALE GENOMIC DNA]</scope>
    <source>
        <strain evidence="10 11">DSM 21279</strain>
    </source>
</reference>
<keyword evidence="2" id="KW-0813">Transport</keyword>
<dbReference type="Gene3D" id="2.40.30.170">
    <property type="match status" value="1"/>
</dbReference>
<comment type="caution">
    <text evidence="10">The sequence shown here is derived from an EMBL/GenBank/DDBJ whole genome shotgun (WGS) entry which is preliminary data.</text>
</comment>
<keyword evidence="11" id="KW-1185">Reference proteome</keyword>
<sequence length="455" mass="46966">MTRSHALARVCLLAIALAAAAPVAARTPVYFQDPDGKAEFSPTPKQTPDGRAYVPVYDDDAAEPAPAPPPKPAAASQGRGRILYYRNPMGLDDTSPVPKKDGMGMDYVPVYENDAADSAAGLVSIAPGRLQLLGVRTAPVASRAAPVRSVRAAGTLAFDERGLSVVVSRTEGWAETLAVASTGEAVRKGQVLAEIYSPELAATEREYAVAGRVGGGLGAAVLDRMKALGAPEDEIARLRRGGRPARTIPVRAPADGVVIEKMVTAGMKVGPDQPLYRLADTAAMWMLAQVQERDLGMVAPGGKAQATLTAYPGRSFAGSVELIAPSLSAQTRTAAVRIALPNPGGMLRAGMYAAVDIAPVADSVPAASLVVPDSAVLDDGVRQVVLVERGEGRFEPRTVRIGTRGDGEAQVLDGLASGERVVVGANFLIDSESNLRAALKGFSAGAAGHAGGAQP</sequence>
<dbReference type="GO" id="GO:0015679">
    <property type="term" value="P:plasma membrane copper ion transport"/>
    <property type="evidence" value="ECO:0007669"/>
    <property type="project" value="TreeGrafter"/>
</dbReference>
<dbReference type="InterPro" id="IPR051909">
    <property type="entry name" value="MFP_Cation_Efflux"/>
</dbReference>
<dbReference type="AlphaFoldDB" id="A0A5M6J165"/>
<name>A0A5M6J165_9PROT</name>
<dbReference type="NCBIfam" id="TIGR01730">
    <property type="entry name" value="RND_mfp"/>
    <property type="match status" value="1"/>
</dbReference>
<feature type="chain" id="PRO_5024385814" evidence="6">
    <location>
        <begin position="21"/>
        <end position="455"/>
    </location>
</feature>
<dbReference type="GO" id="GO:0046914">
    <property type="term" value="F:transition metal ion binding"/>
    <property type="evidence" value="ECO:0007669"/>
    <property type="project" value="TreeGrafter"/>
</dbReference>
<feature type="region of interest" description="Disordered" evidence="5">
    <location>
        <begin position="32"/>
        <end position="79"/>
    </location>
</feature>
<dbReference type="GO" id="GO:0016020">
    <property type="term" value="C:membrane"/>
    <property type="evidence" value="ECO:0007669"/>
    <property type="project" value="InterPro"/>
</dbReference>
<organism evidence="10 11">
    <name type="scientific">Rhodovastum atsumiense</name>
    <dbReference type="NCBI Taxonomy" id="504468"/>
    <lineage>
        <taxon>Bacteria</taxon>
        <taxon>Pseudomonadati</taxon>
        <taxon>Pseudomonadota</taxon>
        <taxon>Alphaproteobacteria</taxon>
        <taxon>Acetobacterales</taxon>
        <taxon>Acetobacteraceae</taxon>
        <taxon>Rhodovastum</taxon>
    </lineage>
</organism>
<dbReference type="InterPro" id="IPR058649">
    <property type="entry name" value="CzcB_C"/>
</dbReference>
<dbReference type="Gene3D" id="2.40.50.100">
    <property type="match status" value="1"/>
</dbReference>
<evidence type="ECO:0000313" key="10">
    <source>
        <dbReference type="EMBL" id="KAA5614261.1"/>
    </source>
</evidence>
<evidence type="ECO:0000259" key="9">
    <source>
        <dbReference type="Pfam" id="PF25975"/>
    </source>
</evidence>
<dbReference type="PANTHER" id="PTHR30097">
    <property type="entry name" value="CATION EFFLUX SYSTEM PROTEIN CUSB"/>
    <property type="match status" value="1"/>
</dbReference>
<dbReference type="InterPro" id="IPR058790">
    <property type="entry name" value="BSH_CusB"/>
</dbReference>